<organism evidence="1 2">
    <name type="scientific">Strongylus vulgaris</name>
    <name type="common">Blood worm</name>
    <dbReference type="NCBI Taxonomy" id="40348"/>
    <lineage>
        <taxon>Eukaryota</taxon>
        <taxon>Metazoa</taxon>
        <taxon>Ecdysozoa</taxon>
        <taxon>Nematoda</taxon>
        <taxon>Chromadorea</taxon>
        <taxon>Rhabditida</taxon>
        <taxon>Rhabditina</taxon>
        <taxon>Rhabditomorpha</taxon>
        <taxon>Strongyloidea</taxon>
        <taxon>Strongylidae</taxon>
        <taxon>Strongylus</taxon>
    </lineage>
</organism>
<accession>A0A3P7JS96</accession>
<dbReference type="InterPro" id="IPR028150">
    <property type="entry name" value="Lustrin_cystein"/>
</dbReference>
<dbReference type="Pfam" id="PF14625">
    <property type="entry name" value="Lustrin_cystein"/>
    <property type="match status" value="1"/>
</dbReference>
<gene>
    <name evidence="1" type="ORF">SVUK_LOCUS16672</name>
</gene>
<protein>
    <submittedName>
        <fullName evidence="1">Uncharacterized protein</fullName>
    </submittedName>
</protein>
<reference evidence="1 2" key="1">
    <citation type="submission" date="2018-11" db="EMBL/GenBank/DDBJ databases">
        <authorList>
            <consortium name="Pathogen Informatics"/>
        </authorList>
    </citation>
    <scope>NUCLEOTIDE SEQUENCE [LARGE SCALE GENOMIC DNA]</scope>
</reference>
<name>A0A3P7JS96_STRVU</name>
<dbReference type="EMBL" id="UYYB01114028">
    <property type="protein sequence ID" value="VDM81674.1"/>
    <property type="molecule type" value="Genomic_DNA"/>
</dbReference>
<dbReference type="Proteomes" id="UP000270094">
    <property type="component" value="Unassembled WGS sequence"/>
</dbReference>
<evidence type="ECO:0000313" key="1">
    <source>
        <dbReference type="EMBL" id="VDM81674.1"/>
    </source>
</evidence>
<proteinExistence type="predicted"/>
<evidence type="ECO:0000313" key="2">
    <source>
        <dbReference type="Proteomes" id="UP000270094"/>
    </source>
</evidence>
<dbReference type="AlphaFoldDB" id="A0A3P7JS96"/>
<sequence>MKCPEAHWCHIGETNDTTVCCPNEILIWNYTGIIALIALEIKCSRYCCNVSMLYAIPQLWWKAGAAGISCFLVHHNG</sequence>
<keyword evidence="2" id="KW-1185">Reference proteome</keyword>
<dbReference type="OrthoDB" id="10478854at2759"/>